<name>A0ABR4G313_9EURO</name>
<reference evidence="2 3" key="1">
    <citation type="submission" date="2024-07" db="EMBL/GenBank/DDBJ databases">
        <title>Section-level genome sequencing and comparative genomics of Aspergillus sections Usti and Cavernicolus.</title>
        <authorList>
            <consortium name="Lawrence Berkeley National Laboratory"/>
            <person name="Nybo J.L."/>
            <person name="Vesth T.C."/>
            <person name="Theobald S."/>
            <person name="Frisvad J.C."/>
            <person name="Larsen T.O."/>
            <person name="Kjaerboelling I."/>
            <person name="Rothschild-Mancinelli K."/>
            <person name="Lyhne E.K."/>
            <person name="Kogle M.E."/>
            <person name="Barry K."/>
            <person name="Clum A."/>
            <person name="Na H."/>
            <person name="Ledsgaard L."/>
            <person name="Lin J."/>
            <person name="Lipzen A."/>
            <person name="Kuo A."/>
            <person name="Riley R."/>
            <person name="Mondo S."/>
            <person name="Labutti K."/>
            <person name="Haridas S."/>
            <person name="Pangalinan J."/>
            <person name="Salamov A.A."/>
            <person name="Simmons B.A."/>
            <person name="Magnuson J.K."/>
            <person name="Chen J."/>
            <person name="Drula E."/>
            <person name="Henrissat B."/>
            <person name="Wiebenga A."/>
            <person name="Lubbers R.J."/>
            <person name="Gomes A.C."/>
            <person name="Makela M.R."/>
            <person name="Stajich J."/>
            <person name="Grigoriev I.V."/>
            <person name="Mortensen U.H."/>
            <person name="De Vries R.P."/>
            <person name="Baker S.E."/>
            <person name="Andersen M.R."/>
        </authorList>
    </citation>
    <scope>NUCLEOTIDE SEQUENCE [LARGE SCALE GENOMIC DNA]</scope>
    <source>
        <strain evidence="2 3">CBS 209.92</strain>
    </source>
</reference>
<feature type="chain" id="PRO_5045595620" evidence="1">
    <location>
        <begin position="21"/>
        <end position="131"/>
    </location>
</feature>
<evidence type="ECO:0000256" key="1">
    <source>
        <dbReference type="SAM" id="SignalP"/>
    </source>
</evidence>
<sequence length="131" mass="13924">MKFPATALTLALLPLTLVAADSHRPVAVEEGDPSVSPVTSPAELFERATLVTCSIINVSSYVNCRDGPGTANKIIATAHNGDKYKFSCFAKGECINGNCTWDLLVWNGGRCWINGYYTSAACSMANLGTDC</sequence>
<accession>A0ABR4G313</accession>
<evidence type="ECO:0000313" key="3">
    <source>
        <dbReference type="Proteomes" id="UP001610563"/>
    </source>
</evidence>
<comment type="caution">
    <text evidence="2">The sequence shown here is derived from an EMBL/GenBank/DDBJ whole genome shotgun (WGS) entry which is preliminary data.</text>
</comment>
<dbReference type="Gene3D" id="2.30.30.40">
    <property type="entry name" value="SH3 Domains"/>
    <property type="match status" value="1"/>
</dbReference>
<proteinExistence type="predicted"/>
<keyword evidence="3" id="KW-1185">Reference proteome</keyword>
<dbReference type="Proteomes" id="UP001610563">
    <property type="component" value="Unassembled WGS sequence"/>
</dbReference>
<keyword evidence="1" id="KW-0732">Signal</keyword>
<protein>
    <submittedName>
        <fullName evidence="2">Uncharacterized protein</fullName>
    </submittedName>
</protein>
<dbReference type="EMBL" id="JBFTWV010000058">
    <property type="protein sequence ID" value="KAL2793413.1"/>
    <property type="molecule type" value="Genomic_DNA"/>
</dbReference>
<gene>
    <name evidence="2" type="ORF">BJX66DRAFT_338875</name>
</gene>
<evidence type="ECO:0000313" key="2">
    <source>
        <dbReference type="EMBL" id="KAL2793413.1"/>
    </source>
</evidence>
<organism evidence="2 3">
    <name type="scientific">Aspergillus keveii</name>
    <dbReference type="NCBI Taxonomy" id="714993"/>
    <lineage>
        <taxon>Eukaryota</taxon>
        <taxon>Fungi</taxon>
        <taxon>Dikarya</taxon>
        <taxon>Ascomycota</taxon>
        <taxon>Pezizomycotina</taxon>
        <taxon>Eurotiomycetes</taxon>
        <taxon>Eurotiomycetidae</taxon>
        <taxon>Eurotiales</taxon>
        <taxon>Aspergillaceae</taxon>
        <taxon>Aspergillus</taxon>
        <taxon>Aspergillus subgen. Nidulantes</taxon>
    </lineage>
</organism>
<feature type="signal peptide" evidence="1">
    <location>
        <begin position="1"/>
        <end position="20"/>
    </location>
</feature>